<protein>
    <submittedName>
        <fullName evidence="3">Uncharacterized protein</fullName>
    </submittedName>
</protein>
<feature type="transmembrane region" description="Helical" evidence="2">
    <location>
        <begin position="2253"/>
        <end position="2276"/>
    </location>
</feature>
<dbReference type="EMBL" id="LSRX01000500">
    <property type="protein sequence ID" value="OLP95524.1"/>
    <property type="molecule type" value="Genomic_DNA"/>
</dbReference>
<comment type="caution">
    <text evidence="3">The sequence shown here is derived from an EMBL/GenBank/DDBJ whole genome shotgun (WGS) entry which is preliminary data.</text>
</comment>
<evidence type="ECO:0000313" key="4">
    <source>
        <dbReference type="Proteomes" id="UP000186817"/>
    </source>
</evidence>
<evidence type="ECO:0000256" key="1">
    <source>
        <dbReference type="SAM" id="MobiDB-lite"/>
    </source>
</evidence>
<feature type="transmembrane region" description="Helical" evidence="2">
    <location>
        <begin position="2170"/>
        <end position="2192"/>
    </location>
</feature>
<keyword evidence="2" id="KW-0812">Transmembrane</keyword>
<dbReference type="InterPro" id="IPR036770">
    <property type="entry name" value="Ankyrin_rpt-contain_sf"/>
</dbReference>
<feature type="region of interest" description="Disordered" evidence="1">
    <location>
        <begin position="1108"/>
        <end position="1141"/>
    </location>
</feature>
<feature type="transmembrane region" description="Helical" evidence="2">
    <location>
        <begin position="2113"/>
        <end position="2133"/>
    </location>
</feature>
<feature type="compositionally biased region" description="Acidic residues" evidence="1">
    <location>
        <begin position="1120"/>
        <end position="1141"/>
    </location>
</feature>
<keyword evidence="2" id="KW-1133">Transmembrane helix</keyword>
<proteinExistence type="predicted"/>
<dbReference type="Proteomes" id="UP000186817">
    <property type="component" value="Unassembled WGS sequence"/>
</dbReference>
<accession>A0A1Q9DK25</accession>
<dbReference type="OrthoDB" id="419802at2759"/>
<reference evidence="3 4" key="1">
    <citation type="submission" date="2016-02" db="EMBL/GenBank/DDBJ databases">
        <title>Genome analysis of coral dinoflagellate symbionts highlights evolutionary adaptations to a symbiotic lifestyle.</title>
        <authorList>
            <person name="Aranda M."/>
            <person name="Li Y."/>
            <person name="Liew Y.J."/>
            <person name="Baumgarten S."/>
            <person name="Simakov O."/>
            <person name="Wilson M."/>
            <person name="Piel J."/>
            <person name="Ashoor H."/>
            <person name="Bougouffa S."/>
            <person name="Bajic V.B."/>
            <person name="Ryu T."/>
            <person name="Ravasi T."/>
            <person name="Bayer T."/>
            <person name="Micklem G."/>
            <person name="Kim H."/>
            <person name="Bhak J."/>
            <person name="Lajeunesse T.C."/>
            <person name="Voolstra C.R."/>
        </authorList>
    </citation>
    <scope>NUCLEOTIDE SEQUENCE [LARGE SCALE GENOMIC DNA]</scope>
    <source>
        <strain evidence="3 4">CCMP2467</strain>
    </source>
</reference>
<organism evidence="3 4">
    <name type="scientific">Symbiodinium microadriaticum</name>
    <name type="common">Dinoflagellate</name>
    <name type="synonym">Zooxanthella microadriatica</name>
    <dbReference type="NCBI Taxonomy" id="2951"/>
    <lineage>
        <taxon>Eukaryota</taxon>
        <taxon>Sar</taxon>
        <taxon>Alveolata</taxon>
        <taxon>Dinophyceae</taxon>
        <taxon>Suessiales</taxon>
        <taxon>Symbiodiniaceae</taxon>
        <taxon>Symbiodinium</taxon>
    </lineage>
</organism>
<dbReference type="Gene3D" id="1.25.40.20">
    <property type="entry name" value="Ankyrin repeat-containing domain"/>
    <property type="match status" value="1"/>
</dbReference>
<name>A0A1Q9DK25_SYMMI</name>
<keyword evidence="4" id="KW-1185">Reference proteome</keyword>
<feature type="transmembrane region" description="Helical" evidence="2">
    <location>
        <begin position="2227"/>
        <end position="2246"/>
    </location>
</feature>
<sequence>MPCNSSTELEKFCKDHGVHEILYQALALKGLESVDDFAYAFPEIKSLEDLLSGLSESDLSDMGSTDQFHGVQAARIRKALRFAHDLCQQPPEPTPQCSQPPSLPAAIMPQELIDDFKTNYPGELLDEAQRLSPGRSYLDDANAPTVLPTKDGCIVAAREERLLDIWCRKEELLQIDAPLWLAEAKLRYPPGRPADLVDYLLARHDEPCGRSVPEAILKAISWMEKVAEFPEEQRATHGRLAWAAKDKITEILSEGARLIKRAPRYPVYLLARLEELVLDPGHAIGWRVWAWAKLLKVWGSLRWSDLQAIIPAQYASYKRDYLMPRLNSDGGLERKPAGYGDAMVATAGLLGILGLPLELQGYWTEHSERSVLPTALSPMDVPPQDKDLLGRWKPEGSDVYARSFGGRVARLQALFAGAVRGADRNTRSPLTWSHGLERPKLSRDQAELTVEGLRRCWKGPLGPPATLTSEPPLGEPTGLADPEDSSHTSASEPEEPVCKQARVLDRQANYVIVELPGAIFRLQASGCWMGRRRAFRNSPDFASEDDPSEGSLANSGDEQARRFLPISLISDFLRLPFPLLRGRKGGRRQKYSIKLLSGDPVEATLDQGWRSLILGPRLDQLLAALRAILLQISVFVSEDRRRLTRVYQDALSRHVSHCHVNVNVAASAFKPTWELMPQPQAFHQHTPCAPAGPLPPVNLPSLATSARPPVTPAAIQAFQFVRSGNDRAWEASLEARLVAAIRKWQGIIVQAPLEFDLGRRVSRDRPLGDTLPQGLRYVFAGKAAETLHGRANPFLRFIKWCRDAGEEAFPLCEPLVFRFCTEMEGGCSAPTFLHSFLTTLRFAHYILSLSNALECATSPRVAGVARLMYLSKRKKRQRPPLTAEMVVALEKLTCNAEAPALDRVIAGFFVLLVFSRGRFSDGLNMQNLRSEIPASASADSLAGYVEADVARTKAAYTLERKTMFLPIVAPRNGLSGRDWYAGFAAAREASGVPTGPGLPLLPARTTSSGWATVPPKAGVAAAWLRGVLQGLGFATKDVAPLGTHSCKATALSWTAKFGLDSSTRRTLGYHSSKEDRMTHVYSRDAIAAPVRELQRVLTEIREKRIKPDETRSGYFRTEQELQESDTESSCDEEDDGEDQGALDDAVEACVQPWAEVLGAGDDGTPVARHKVSRTIHAIADEDAFIRGTSCSAAVRHLSDAERKQIFVQRFSHVQHVVKYATDVNMKMKDMCSSFGNLQTTDLALEESVPWCVPISMRAKNKKRFSKQEVPAQLQNQEGSVESDVELRLNLPLVEWLRPLGLDRPRLLSRVVEELGLLSLLPSLTKEKFSKLSDDKEKCSRQSDDKEDQIGEPVVFKFKGLPSFKVHVELTGDARWPCVRSVDLHCGSDIRDHCKPDFHLPSSEMGLSEAKQYWRERFIRCFMEARQKAGDSFNHPATGSLWAKHGADAMVEFLTELVIDAVLTLVRDGSQERLRDMELSHLFSPEAPMAGFPKLNGEDGYLSVEQQTTPPLLLGLAAGVWKAVKRRDKGLQQTLDKVRHAAGSELLKASLNAPVAYRSAKKNKLLCGPVLMFLLEQSEQDEFDQLVAKDHRSRIQALLHCGAHANARYTMFPIGAHCGLGQFPILCLAGHSKETVSFLLECQADVTRPSVQNFFPSGNPLWIAVWRGQEKMIEELLKGREAKDGMEPDFPLDVDSFGWYPDSSPLTVNQEAAGCNVLALAATTLGNRLVSKLISLGAQLGDCPNELASFLVENARPLARHVADRQAQNMANGSVLQQTSGMRIEILVQEILRDDESRRKFLDAIDRACHSPGSKDYCDFMQMLSDLIARAPAAAAKLCDESLAQPKVSDHRRYPLRASCLFQKHEQHYNAYVDTMVWNNATPFADELAPPPSNQKTLRDVLMVKESMHICGFFRTFWEVAQSIVLPDQRQALFCNISVLRTPNIINISILQAMNALPQDQLVSVFKDSAVFRAIALYVWTVLEPAYFIDVWSTFAQLVSLLVWWQNSGDSTWAAALWIGFTAVVFLDTSNLLLNFAQLQLPSRKLIIQVTIGFWMSSLTWGGRGNVDSRSAMASSLALCLMGIIYELRLYHPLGLPLGRNLLPILKAAQTKEFVAMLILIMSILLATFLAACVEFQEFDGQLLSVAVRTWQTLIVGESSLFDVDNYEHAALRYFVVSFLFFVCNIVLMNIFISVTGAGYEEERANIVGTFSAERFRVCMESVEVTGWSRFFVLVAMVCGLCIRMMVSLALGEVWTFVTEVLALLIWLMLFLLQWHFCQEVAKLRVKPEDFDPEARKYLWICVPSQRLEVDEDATDVSLNEIVTSLNELRDLLQRRPAPGRIRRTRRVQVNTRRKWLQDFLAEAELDLEKYLESALRWAETSDIVQSDLFGGPGAGVSQEEAKAHLEDLLVHMGLSDAPSRRLRWQQQLHWRPRA</sequence>
<feature type="region of interest" description="Disordered" evidence="1">
    <location>
        <begin position="459"/>
        <end position="497"/>
    </location>
</feature>
<gene>
    <name evidence="3" type="ORF">AK812_SmicGene22375</name>
</gene>
<evidence type="ECO:0000256" key="2">
    <source>
        <dbReference type="SAM" id="Phobius"/>
    </source>
</evidence>
<evidence type="ECO:0000313" key="3">
    <source>
        <dbReference type="EMBL" id="OLP95524.1"/>
    </source>
</evidence>
<keyword evidence="2" id="KW-0472">Membrane</keyword>
<feature type="transmembrane region" description="Helical" evidence="2">
    <location>
        <begin position="2011"/>
        <end position="2033"/>
    </location>
</feature>